<protein>
    <recommendedName>
        <fullName evidence="4">mannan endo-1,4-beta-mannosidase</fullName>
        <ecNumber evidence="4">3.2.1.78</ecNumber>
    </recommendedName>
</protein>
<comment type="caution">
    <text evidence="11">The sequence shown here is derived from an EMBL/GenBank/DDBJ whole genome shotgun (WGS) entry which is preliminary data.</text>
</comment>
<organism evidence="11 12">
    <name type="scientific">Adiantum capillus-veneris</name>
    <name type="common">Maidenhair fern</name>
    <dbReference type="NCBI Taxonomy" id="13818"/>
    <lineage>
        <taxon>Eukaryota</taxon>
        <taxon>Viridiplantae</taxon>
        <taxon>Streptophyta</taxon>
        <taxon>Embryophyta</taxon>
        <taxon>Tracheophyta</taxon>
        <taxon>Polypodiopsida</taxon>
        <taxon>Polypodiidae</taxon>
        <taxon>Polypodiales</taxon>
        <taxon>Pteridineae</taxon>
        <taxon>Pteridaceae</taxon>
        <taxon>Vittarioideae</taxon>
        <taxon>Adiantum</taxon>
    </lineage>
</organism>
<comment type="similarity">
    <text evidence="3">Belongs to the glycosyl hydrolase 5 (cellulase A) family.</text>
</comment>
<sequence length="421" mass="46038">MASCMNRSAPSKCIAFLLALMLAAFSWRFGEASYYSPSSSTLTGFVQSRGSQFVLHGRPLYVNGFNAYYLSYAAVDSSDEVVDVLQQAASMGLTLCRTWAFKDGGYHALQLSPGVYDESSFKALDFVLNEASRNGIRVILSLVDNYPNMGGKAQYVQWARNAGVSLSSGSDDEFFTNPTIKSYYKNYIKDVITRVNTLTGVAYKDDPTIFAWELMNEPRCPSDASGDTLYYWIEEMSSYVKSIDGNHMVEAGLEGFYGPWSKDKQNVNPAGINLGTGTDYIRFSQISSVDFTTVHSYPDIWLAGQSFSDQMEFFTAWVSAHISDGYAVKKPLLFAEFGLSKLSQGSDVDEHRVSLFSALYAAIYSSATSGGPAAGALVWQLCSQAVEGRVATDGYGVLLSPDSPTTSLISLQSQKLTALNQ</sequence>
<evidence type="ECO:0000256" key="3">
    <source>
        <dbReference type="ARBA" id="ARBA00005641"/>
    </source>
</evidence>
<evidence type="ECO:0000256" key="1">
    <source>
        <dbReference type="ARBA" id="ARBA00001678"/>
    </source>
</evidence>
<evidence type="ECO:0000259" key="10">
    <source>
        <dbReference type="Pfam" id="PF26410"/>
    </source>
</evidence>
<dbReference type="PANTHER" id="PTHR31451">
    <property type="match status" value="1"/>
</dbReference>
<dbReference type="GO" id="GO:0000272">
    <property type="term" value="P:polysaccharide catabolic process"/>
    <property type="evidence" value="ECO:0007669"/>
    <property type="project" value="InterPro"/>
</dbReference>
<evidence type="ECO:0000313" key="12">
    <source>
        <dbReference type="Proteomes" id="UP000886520"/>
    </source>
</evidence>
<comment type="catalytic activity">
    <reaction evidence="1">
        <text>Random hydrolysis of (1-&gt;4)-beta-D-mannosidic linkages in mannans, galactomannans and glucomannans.</text>
        <dbReference type="EC" id="3.2.1.78"/>
    </reaction>
</comment>
<evidence type="ECO:0000313" key="11">
    <source>
        <dbReference type="EMBL" id="KAI5078292.1"/>
    </source>
</evidence>
<dbReference type="EMBL" id="JABFUD020000006">
    <property type="protein sequence ID" value="KAI5078292.1"/>
    <property type="molecule type" value="Genomic_DNA"/>
</dbReference>
<dbReference type="FunFam" id="3.20.20.80:FF:000012">
    <property type="entry name" value="Mannan endo-1,4-beta-mannosidase 6"/>
    <property type="match status" value="1"/>
</dbReference>
<evidence type="ECO:0000256" key="7">
    <source>
        <dbReference type="ARBA" id="ARBA00022801"/>
    </source>
</evidence>
<evidence type="ECO:0000256" key="9">
    <source>
        <dbReference type="SAM" id="SignalP"/>
    </source>
</evidence>
<dbReference type="OrthoDB" id="406631at2759"/>
<feature type="chain" id="PRO_5039681497" description="mannan endo-1,4-beta-mannosidase" evidence="9">
    <location>
        <begin position="33"/>
        <end position="421"/>
    </location>
</feature>
<dbReference type="GO" id="GO:0016985">
    <property type="term" value="F:mannan endo-1,4-beta-mannosidase activity"/>
    <property type="evidence" value="ECO:0007669"/>
    <property type="project" value="UniProtKB-EC"/>
</dbReference>
<evidence type="ECO:0000256" key="8">
    <source>
        <dbReference type="ARBA" id="ARBA00023295"/>
    </source>
</evidence>
<dbReference type="Pfam" id="PF26410">
    <property type="entry name" value="GH5_mannosidase"/>
    <property type="match status" value="1"/>
</dbReference>
<dbReference type="SUPFAM" id="SSF51445">
    <property type="entry name" value="(Trans)glycosidases"/>
    <property type="match status" value="1"/>
</dbReference>
<dbReference type="Gene3D" id="3.20.20.80">
    <property type="entry name" value="Glycosidases"/>
    <property type="match status" value="1"/>
</dbReference>
<proteinExistence type="inferred from homology"/>
<dbReference type="InterPro" id="IPR001547">
    <property type="entry name" value="Glyco_hydro_5"/>
</dbReference>
<evidence type="ECO:0000256" key="6">
    <source>
        <dbReference type="ARBA" id="ARBA00022729"/>
    </source>
</evidence>
<keyword evidence="12" id="KW-1185">Reference proteome</keyword>
<keyword evidence="7" id="KW-0378">Hydrolase</keyword>
<feature type="signal peptide" evidence="9">
    <location>
        <begin position="1"/>
        <end position="32"/>
    </location>
</feature>
<gene>
    <name evidence="11" type="ORF">GOP47_0005963</name>
</gene>
<keyword evidence="5" id="KW-0964">Secreted</keyword>
<accession>A0A9D4ZLL0</accession>
<keyword evidence="8" id="KW-0326">Glycosidase</keyword>
<evidence type="ECO:0000256" key="4">
    <source>
        <dbReference type="ARBA" id="ARBA00012706"/>
    </source>
</evidence>
<dbReference type="AlphaFoldDB" id="A0A9D4ZLL0"/>
<dbReference type="PANTHER" id="PTHR31451:SF39">
    <property type="entry name" value="MANNAN ENDO-1,4-BETA-MANNOSIDASE 1"/>
    <property type="match status" value="1"/>
</dbReference>
<keyword evidence="6 9" id="KW-0732">Signal</keyword>
<name>A0A9D4ZLL0_ADICA</name>
<dbReference type="InterPro" id="IPR017853">
    <property type="entry name" value="GH"/>
</dbReference>
<dbReference type="Proteomes" id="UP000886520">
    <property type="component" value="Chromosome 6"/>
</dbReference>
<comment type="subcellular location">
    <subcellularLocation>
        <location evidence="2">Secreted</location>
    </subcellularLocation>
</comment>
<reference evidence="11" key="1">
    <citation type="submission" date="2021-01" db="EMBL/GenBank/DDBJ databases">
        <title>Adiantum capillus-veneris genome.</title>
        <authorList>
            <person name="Fang Y."/>
            <person name="Liao Q."/>
        </authorList>
    </citation>
    <scope>NUCLEOTIDE SEQUENCE</scope>
    <source>
        <strain evidence="11">H3</strain>
        <tissue evidence="11">Leaf</tissue>
    </source>
</reference>
<dbReference type="GO" id="GO:0005576">
    <property type="term" value="C:extracellular region"/>
    <property type="evidence" value="ECO:0007669"/>
    <property type="project" value="UniProtKB-SubCell"/>
</dbReference>
<dbReference type="InterPro" id="IPR045053">
    <property type="entry name" value="MAN-like"/>
</dbReference>
<evidence type="ECO:0000256" key="2">
    <source>
        <dbReference type="ARBA" id="ARBA00004613"/>
    </source>
</evidence>
<feature type="domain" description="Glycoside hydrolase family 5" evidence="10">
    <location>
        <begin position="45"/>
        <end position="380"/>
    </location>
</feature>
<evidence type="ECO:0000256" key="5">
    <source>
        <dbReference type="ARBA" id="ARBA00022525"/>
    </source>
</evidence>
<dbReference type="EC" id="3.2.1.78" evidence="4"/>